<dbReference type="SMART" id="SM00822">
    <property type="entry name" value="PKS_KR"/>
    <property type="match status" value="1"/>
</dbReference>
<dbReference type="RefSeq" id="WP_093338485.1">
    <property type="nucleotide sequence ID" value="NZ_FOUY01000004.1"/>
</dbReference>
<dbReference type="PANTHER" id="PTHR42820:SF1">
    <property type="entry name" value="SHORT-CHAIN DEHYDROGENASE_REDUCTASE FAMILY PROTEIN"/>
    <property type="match status" value="1"/>
</dbReference>
<dbReference type="PANTHER" id="PTHR42820">
    <property type="entry name" value="SHORT-CHAIN DEHYDROGENASE REDUCTASE"/>
    <property type="match status" value="1"/>
</dbReference>
<feature type="transmembrane region" description="Helical" evidence="2">
    <location>
        <begin position="133"/>
        <end position="154"/>
    </location>
</feature>
<dbReference type="OrthoDB" id="9803333at2"/>
<keyword evidence="2" id="KW-0812">Transmembrane</keyword>
<dbReference type="SUPFAM" id="SSF51735">
    <property type="entry name" value="NAD(P)-binding Rossmann-fold domains"/>
    <property type="match status" value="1"/>
</dbReference>
<dbReference type="Gene3D" id="3.40.50.720">
    <property type="entry name" value="NAD(P)-binding Rossmann-like Domain"/>
    <property type="match status" value="1"/>
</dbReference>
<organism evidence="4 5">
    <name type="scientific">Pseudonocardia ammonioxydans</name>
    <dbReference type="NCBI Taxonomy" id="260086"/>
    <lineage>
        <taxon>Bacteria</taxon>
        <taxon>Bacillati</taxon>
        <taxon>Actinomycetota</taxon>
        <taxon>Actinomycetes</taxon>
        <taxon>Pseudonocardiales</taxon>
        <taxon>Pseudonocardiaceae</taxon>
        <taxon>Pseudonocardia</taxon>
    </lineage>
</organism>
<dbReference type="GO" id="GO:0016491">
    <property type="term" value="F:oxidoreductase activity"/>
    <property type="evidence" value="ECO:0007669"/>
    <property type="project" value="UniProtKB-KW"/>
</dbReference>
<dbReference type="FunFam" id="3.40.50.720:FF:000084">
    <property type="entry name" value="Short-chain dehydrogenase reductase"/>
    <property type="match status" value="1"/>
</dbReference>
<proteinExistence type="predicted"/>
<gene>
    <name evidence="4" type="ORF">SAMN05216207_1004133</name>
</gene>
<keyword evidence="5" id="KW-1185">Reference proteome</keyword>
<dbReference type="InterPro" id="IPR002347">
    <property type="entry name" value="SDR_fam"/>
</dbReference>
<dbReference type="InterPro" id="IPR057326">
    <property type="entry name" value="KR_dom"/>
</dbReference>
<keyword evidence="2" id="KW-0472">Membrane</keyword>
<dbReference type="PRINTS" id="PR00080">
    <property type="entry name" value="SDRFAMILY"/>
</dbReference>
<sequence>MGRLRDKTTLITGGESGIGLATARRFVAEGARVFLVGLDEGRLGDAVTELGAVAGYAVADVTDEDAVLAAVDAAVAAFGPLDVVFSNAGISGAVAGIEDYPSETFGRTLAVHVTGAFHVLKHGLPRMHDGGSIVITSSVVGLIGFGGLCGYIAAKHAQVGLMRAIATEVAPRRIRVNTLHPGPTSTAFQDEIEMAATGLSREAAAAAFDELLPLRRHARPEEIADAVVYLASDESAFVTRTTLAVDGGLAG</sequence>
<evidence type="ECO:0000313" key="5">
    <source>
        <dbReference type="Proteomes" id="UP000199614"/>
    </source>
</evidence>
<evidence type="ECO:0000259" key="3">
    <source>
        <dbReference type="SMART" id="SM00822"/>
    </source>
</evidence>
<dbReference type="EMBL" id="FOUY01000004">
    <property type="protein sequence ID" value="SFM89082.1"/>
    <property type="molecule type" value="Genomic_DNA"/>
</dbReference>
<accession>A0A1I4UJA2</accession>
<dbReference type="PRINTS" id="PR00081">
    <property type="entry name" value="GDHRDH"/>
</dbReference>
<dbReference type="STRING" id="260086.SAMN05216207_1004133"/>
<evidence type="ECO:0000256" key="1">
    <source>
        <dbReference type="ARBA" id="ARBA00023002"/>
    </source>
</evidence>
<dbReference type="Proteomes" id="UP000199614">
    <property type="component" value="Unassembled WGS sequence"/>
</dbReference>
<feature type="domain" description="Ketoreductase" evidence="3">
    <location>
        <begin position="7"/>
        <end position="173"/>
    </location>
</feature>
<evidence type="ECO:0000256" key="2">
    <source>
        <dbReference type="SAM" id="Phobius"/>
    </source>
</evidence>
<dbReference type="CDD" id="cd05233">
    <property type="entry name" value="SDR_c"/>
    <property type="match status" value="1"/>
</dbReference>
<evidence type="ECO:0000313" key="4">
    <source>
        <dbReference type="EMBL" id="SFM89082.1"/>
    </source>
</evidence>
<keyword evidence="2" id="KW-1133">Transmembrane helix</keyword>
<keyword evidence="1" id="KW-0560">Oxidoreductase</keyword>
<reference evidence="4 5" key="1">
    <citation type="submission" date="2016-10" db="EMBL/GenBank/DDBJ databases">
        <authorList>
            <person name="de Groot N.N."/>
        </authorList>
    </citation>
    <scope>NUCLEOTIDE SEQUENCE [LARGE SCALE GENOMIC DNA]</scope>
    <source>
        <strain evidence="4 5">CGMCC 4.1877</strain>
    </source>
</reference>
<name>A0A1I4UJA2_PSUAM</name>
<dbReference type="AlphaFoldDB" id="A0A1I4UJA2"/>
<dbReference type="Pfam" id="PF13561">
    <property type="entry name" value="adh_short_C2"/>
    <property type="match status" value="1"/>
</dbReference>
<protein>
    <submittedName>
        <fullName evidence="4">NAD(P)-dependent dehydrogenase, short-chain alcohol dehydrogenase family</fullName>
    </submittedName>
</protein>
<dbReference type="InterPro" id="IPR036291">
    <property type="entry name" value="NAD(P)-bd_dom_sf"/>
</dbReference>